<dbReference type="AlphaFoldDB" id="A0A7J7Y0K5"/>
<feature type="region of interest" description="Disordered" evidence="1">
    <location>
        <begin position="13"/>
        <end position="64"/>
    </location>
</feature>
<evidence type="ECO:0000313" key="2">
    <source>
        <dbReference type="EMBL" id="KAF6355365.1"/>
    </source>
</evidence>
<accession>A0A7J7Y0K5</accession>
<sequence length="183" mass="19462">MFSRLEGLAGLEGSRTILQTTPSPASSSKSTCPGTDVRSSLRMEGRPNSENPRNRTVPRTKGGRACGHVPIMSLFLQHPEKVAASRRGMAHVPIWTVAWKSLLSHRPLVQALHRQQQPRPHPKTPPGTQTRCAGPGPKGGPESSSQDHLLLAAEPWLPVGPVGVGAPQSTVTFLAPECAGPNS</sequence>
<dbReference type="EMBL" id="JABWUV010000005">
    <property type="protein sequence ID" value="KAF6355365.1"/>
    <property type="molecule type" value="Genomic_DNA"/>
</dbReference>
<evidence type="ECO:0000313" key="3">
    <source>
        <dbReference type="Proteomes" id="UP000527355"/>
    </source>
</evidence>
<organism evidence="2 3">
    <name type="scientific">Myotis myotis</name>
    <name type="common">Greater mouse-eared bat</name>
    <name type="synonym">Vespertilio myotis</name>
    <dbReference type="NCBI Taxonomy" id="51298"/>
    <lineage>
        <taxon>Eukaryota</taxon>
        <taxon>Metazoa</taxon>
        <taxon>Chordata</taxon>
        <taxon>Craniata</taxon>
        <taxon>Vertebrata</taxon>
        <taxon>Euteleostomi</taxon>
        <taxon>Mammalia</taxon>
        <taxon>Eutheria</taxon>
        <taxon>Laurasiatheria</taxon>
        <taxon>Chiroptera</taxon>
        <taxon>Yangochiroptera</taxon>
        <taxon>Vespertilionidae</taxon>
        <taxon>Myotis</taxon>
    </lineage>
</organism>
<comment type="caution">
    <text evidence="2">The sequence shown here is derived from an EMBL/GenBank/DDBJ whole genome shotgun (WGS) entry which is preliminary data.</text>
</comment>
<name>A0A7J7Y0K5_MYOMY</name>
<feature type="compositionally biased region" description="Low complexity" evidence="1">
    <location>
        <begin position="20"/>
        <end position="33"/>
    </location>
</feature>
<gene>
    <name evidence="2" type="ORF">mMyoMyo1_011527</name>
</gene>
<protein>
    <submittedName>
        <fullName evidence="2">Uncharacterized protein</fullName>
    </submittedName>
</protein>
<feature type="region of interest" description="Disordered" evidence="1">
    <location>
        <begin position="112"/>
        <end position="146"/>
    </location>
</feature>
<proteinExistence type="predicted"/>
<reference evidence="2 3" key="1">
    <citation type="journal article" date="2020" name="Nature">
        <title>Six reference-quality genomes reveal evolution of bat adaptations.</title>
        <authorList>
            <person name="Jebb D."/>
            <person name="Huang Z."/>
            <person name="Pippel M."/>
            <person name="Hughes G.M."/>
            <person name="Lavrichenko K."/>
            <person name="Devanna P."/>
            <person name="Winkler S."/>
            <person name="Jermiin L.S."/>
            <person name="Skirmuntt E.C."/>
            <person name="Katzourakis A."/>
            <person name="Burkitt-Gray L."/>
            <person name="Ray D.A."/>
            <person name="Sullivan K.A.M."/>
            <person name="Roscito J.G."/>
            <person name="Kirilenko B.M."/>
            <person name="Davalos L.M."/>
            <person name="Corthals A.P."/>
            <person name="Power M.L."/>
            <person name="Jones G."/>
            <person name="Ransome R.D."/>
            <person name="Dechmann D.K.N."/>
            <person name="Locatelli A.G."/>
            <person name="Puechmaille S.J."/>
            <person name="Fedrigo O."/>
            <person name="Jarvis E.D."/>
            <person name="Hiller M."/>
            <person name="Vernes S.C."/>
            <person name="Myers E.W."/>
            <person name="Teeling E.C."/>
        </authorList>
    </citation>
    <scope>NUCLEOTIDE SEQUENCE [LARGE SCALE GENOMIC DNA]</scope>
    <source>
        <strain evidence="2">MMyoMyo1</strain>
        <tissue evidence="2">Flight muscle</tissue>
    </source>
</reference>
<keyword evidence="3" id="KW-1185">Reference proteome</keyword>
<dbReference type="Proteomes" id="UP000527355">
    <property type="component" value="Unassembled WGS sequence"/>
</dbReference>
<evidence type="ECO:0000256" key="1">
    <source>
        <dbReference type="SAM" id="MobiDB-lite"/>
    </source>
</evidence>